<keyword evidence="1" id="KW-0732">Signal</keyword>
<comment type="caution">
    <text evidence="2">The sequence shown here is derived from an EMBL/GenBank/DDBJ whole genome shotgun (WGS) entry which is preliminary data.</text>
</comment>
<gene>
    <name evidence="2" type="ORF">JOF56_006457</name>
</gene>
<feature type="chain" id="PRO_5046465203" description="Secreted protein" evidence="1">
    <location>
        <begin position="21"/>
        <end position="184"/>
    </location>
</feature>
<keyword evidence="3" id="KW-1185">Reference proteome</keyword>
<evidence type="ECO:0000256" key="1">
    <source>
        <dbReference type="SAM" id="SignalP"/>
    </source>
</evidence>
<dbReference type="RefSeq" id="WP_209643183.1">
    <property type="nucleotide sequence ID" value="NZ_JAGINW010000001.1"/>
</dbReference>
<feature type="signal peptide" evidence="1">
    <location>
        <begin position="1"/>
        <end position="20"/>
    </location>
</feature>
<dbReference type="EMBL" id="JAGINW010000001">
    <property type="protein sequence ID" value="MBP2326072.1"/>
    <property type="molecule type" value="Genomic_DNA"/>
</dbReference>
<dbReference type="Proteomes" id="UP001519332">
    <property type="component" value="Unassembled WGS sequence"/>
</dbReference>
<protein>
    <recommendedName>
        <fullName evidence="4">Secreted protein</fullName>
    </recommendedName>
</protein>
<name>A0ABS4TNT4_9PSEU</name>
<evidence type="ECO:0000313" key="3">
    <source>
        <dbReference type="Proteomes" id="UP001519332"/>
    </source>
</evidence>
<sequence>MRLRMVLVALMAFVVPGFFAVPASATAQAPVGVQFVGVLSEANKATSLYQCPNWNCNKGSAVPGQPLSAICYWPADSQWNWVLNQSNGHTGYARSSDLTKQAPVSCASYGRGVRVKGSEAFLYQCPATSCNRGIAYAADDITTVCYWGDTKKSMNLVHNHANGHVGFALAGDLTDQSDTTCRAN</sequence>
<reference evidence="2 3" key="1">
    <citation type="submission" date="2021-03" db="EMBL/GenBank/DDBJ databases">
        <title>Sequencing the genomes of 1000 actinobacteria strains.</title>
        <authorList>
            <person name="Klenk H.-P."/>
        </authorList>
    </citation>
    <scope>NUCLEOTIDE SEQUENCE [LARGE SCALE GENOMIC DNA]</scope>
    <source>
        <strain evidence="2 3">DSM 46670</strain>
    </source>
</reference>
<evidence type="ECO:0000313" key="2">
    <source>
        <dbReference type="EMBL" id="MBP2326072.1"/>
    </source>
</evidence>
<organism evidence="2 3">
    <name type="scientific">Kibdelosporangium banguiense</name>
    <dbReference type="NCBI Taxonomy" id="1365924"/>
    <lineage>
        <taxon>Bacteria</taxon>
        <taxon>Bacillati</taxon>
        <taxon>Actinomycetota</taxon>
        <taxon>Actinomycetes</taxon>
        <taxon>Pseudonocardiales</taxon>
        <taxon>Pseudonocardiaceae</taxon>
        <taxon>Kibdelosporangium</taxon>
    </lineage>
</organism>
<accession>A0ABS4TNT4</accession>
<evidence type="ECO:0008006" key="4">
    <source>
        <dbReference type="Google" id="ProtNLM"/>
    </source>
</evidence>
<proteinExistence type="predicted"/>